<evidence type="ECO:0000313" key="2">
    <source>
        <dbReference type="Proteomes" id="UP000652761"/>
    </source>
</evidence>
<organism evidence="1 2">
    <name type="scientific">Colocasia esculenta</name>
    <name type="common">Wild taro</name>
    <name type="synonym">Arum esculentum</name>
    <dbReference type="NCBI Taxonomy" id="4460"/>
    <lineage>
        <taxon>Eukaryota</taxon>
        <taxon>Viridiplantae</taxon>
        <taxon>Streptophyta</taxon>
        <taxon>Embryophyta</taxon>
        <taxon>Tracheophyta</taxon>
        <taxon>Spermatophyta</taxon>
        <taxon>Magnoliopsida</taxon>
        <taxon>Liliopsida</taxon>
        <taxon>Araceae</taxon>
        <taxon>Aroideae</taxon>
        <taxon>Colocasieae</taxon>
        <taxon>Colocasia</taxon>
    </lineage>
</organism>
<protein>
    <submittedName>
        <fullName evidence="1">Uncharacterized protein</fullName>
    </submittedName>
</protein>
<comment type="caution">
    <text evidence="1">The sequence shown here is derived from an EMBL/GenBank/DDBJ whole genome shotgun (WGS) entry which is preliminary data.</text>
</comment>
<name>A0A843TVN1_COLES</name>
<gene>
    <name evidence="1" type="ORF">Taro_006307</name>
</gene>
<dbReference type="AlphaFoldDB" id="A0A843TVN1"/>
<sequence length="139" mass="15826">MLRWCHPVHAEDMLVVLGARRRWPFRCEGPNGSALLLEMLLPLPGTPVLARLSTEYSGRRACSSHGLWSGGENGGKTSQQWQGTHRAEETGRSCRQMEYTCRQIRVAYRQPDGTYRLPQFSTNNMVLETRFEQYLPTAA</sequence>
<keyword evidence="2" id="KW-1185">Reference proteome</keyword>
<reference evidence="1" key="1">
    <citation type="submission" date="2017-07" db="EMBL/GenBank/DDBJ databases">
        <title>Taro Niue Genome Assembly and Annotation.</title>
        <authorList>
            <person name="Atibalentja N."/>
            <person name="Keating K."/>
            <person name="Fields C.J."/>
        </authorList>
    </citation>
    <scope>NUCLEOTIDE SEQUENCE</scope>
    <source>
        <strain evidence="1">Niue_2</strain>
        <tissue evidence="1">Leaf</tissue>
    </source>
</reference>
<accession>A0A843TVN1</accession>
<proteinExistence type="predicted"/>
<dbReference type="Proteomes" id="UP000652761">
    <property type="component" value="Unassembled WGS sequence"/>
</dbReference>
<dbReference type="EMBL" id="NMUH01000185">
    <property type="protein sequence ID" value="MQL73967.1"/>
    <property type="molecule type" value="Genomic_DNA"/>
</dbReference>
<evidence type="ECO:0000313" key="1">
    <source>
        <dbReference type="EMBL" id="MQL73967.1"/>
    </source>
</evidence>